<evidence type="ECO:0000313" key="2">
    <source>
        <dbReference type="EMBL" id="RJX75308.1"/>
    </source>
</evidence>
<reference evidence="2 3" key="1">
    <citation type="submission" date="2018-08" db="EMBL/GenBank/DDBJ databases">
        <title>Vibrio isolated from the Eastern China Marginal Seas.</title>
        <authorList>
            <person name="Li Y."/>
        </authorList>
    </citation>
    <scope>NUCLEOTIDE SEQUENCE [LARGE SCALE GENOMIC DNA]</scope>
    <source>
        <strain evidence="2 3">BEI233</strain>
    </source>
</reference>
<dbReference type="Gene3D" id="2.60.40.10">
    <property type="entry name" value="Immunoglobulins"/>
    <property type="match status" value="1"/>
</dbReference>
<dbReference type="EMBL" id="QVMU01000001">
    <property type="protein sequence ID" value="RJX75308.1"/>
    <property type="molecule type" value="Genomic_DNA"/>
</dbReference>
<feature type="chain" id="PRO_5017418576" evidence="1">
    <location>
        <begin position="19"/>
        <end position="221"/>
    </location>
</feature>
<dbReference type="PANTHER" id="PTHR30251">
    <property type="entry name" value="PILUS ASSEMBLY CHAPERONE"/>
    <property type="match status" value="1"/>
</dbReference>
<keyword evidence="1" id="KW-0732">Signal</keyword>
<dbReference type="InterPro" id="IPR013783">
    <property type="entry name" value="Ig-like_fold"/>
</dbReference>
<name>A0A3A6QVI8_9VIBR</name>
<evidence type="ECO:0000313" key="3">
    <source>
        <dbReference type="Proteomes" id="UP000273252"/>
    </source>
</evidence>
<sequence length="221" mass="25389">MRFFMPIFLLLFSYTAQANFNISPLSQSISIKDKSASYTLENLTNKKAAYEIKVASRILDQNGKELRDETKEIRVFPSKVILEPQQKKRIKVIYLGKKGITQEKAFRVVFMQLDRDVTEQDQQTFNAKFNFHTAFYVTPVGAKSDLTAQITHENTKAQLTLVNQGNKHVILQDWNLKLATDSESQMYQHKLPDINMLASSRVIIPLEGVNTRFSQVDIVQE</sequence>
<evidence type="ECO:0000256" key="1">
    <source>
        <dbReference type="SAM" id="SignalP"/>
    </source>
</evidence>
<protein>
    <submittedName>
        <fullName evidence="2">Molecular chaperone</fullName>
    </submittedName>
</protein>
<keyword evidence="3" id="KW-1185">Reference proteome</keyword>
<dbReference type="Proteomes" id="UP000273252">
    <property type="component" value="Unassembled WGS sequence"/>
</dbReference>
<feature type="signal peptide" evidence="1">
    <location>
        <begin position="1"/>
        <end position="18"/>
    </location>
</feature>
<gene>
    <name evidence="2" type="ORF">DZ860_01100</name>
</gene>
<dbReference type="PANTHER" id="PTHR30251:SF4">
    <property type="entry name" value="SLR1668 PROTEIN"/>
    <property type="match status" value="1"/>
</dbReference>
<dbReference type="OrthoDB" id="5865026at2"/>
<organism evidence="2 3">
    <name type="scientific">Vibrio sinensis</name>
    <dbReference type="NCBI Taxonomy" id="2302434"/>
    <lineage>
        <taxon>Bacteria</taxon>
        <taxon>Pseudomonadati</taxon>
        <taxon>Pseudomonadota</taxon>
        <taxon>Gammaproteobacteria</taxon>
        <taxon>Vibrionales</taxon>
        <taxon>Vibrionaceae</taxon>
        <taxon>Vibrio</taxon>
    </lineage>
</organism>
<dbReference type="AlphaFoldDB" id="A0A3A6QVI8"/>
<dbReference type="RefSeq" id="WP_120029064.1">
    <property type="nucleotide sequence ID" value="NZ_QVMU01000001.1"/>
</dbReference>
<dbReference type="InterPro" id="IPR050643">
    <property type="entry name" value="Periplasmic_pilus_chap"/>
</dbReference>
<accession>A0A3A6QVI8</accession>
<comment type="caution">
    <text evidence="2">The sequence shown here is derived from an EMBL/GenBank/DDBJ whole genome shotgun (WGS) entry which is preliminary data.</text>
</comment>
<proteinExistence type="predicted"/>
<dbReference type="InterPro" id="IPR008962">
    <property type="entry name" value="PapD-like_sf"/>
</dbReference>
<dbReference type="SUPFAM" id="SSF49354">
    <property type="entry name" value="PapD-like"/>
    <property type="match status" value="1"/>
</dbReference>